<dbReference type="SUPFAM" id="SSF52540">
    <property type="entry name" value="P-loop containing nucleoside triphosphate hydrolases"/>
    <property type="match status" value="1"/>
</dbReference>
<feature type="compositionally biased region" description="Basic and acidic residues" evidence="6">
    <location>
        <begin position="868"/>
        <end position="886"/>
    </location>
</feature>
<dbReference type="PATRIC" id="fig|1702221.3.peg.1000"/>
<proteinExistence type="inferred from homology"/>
<dbReference type="InterPro" id="IPR036390">
    <property type="entry name" value="WH_DNA-bd_sf"/>
</dbReference>
<dbReference type="EMBL" id="CP011391">
    <property type="protein sequence ID" value="AMK54170.1"/>
    <property type="molecule type" value="Genomic_DNA"/>
</dbReference>
<feature type="transmembrane region" description="Helical" evidence="7">
    <location>
        <begin position="187"/>
        <end position="204"/>
    </location>
</feature>
<dbReference type="InterPro" id="IPR041027">
    <property type="entry name" value="FtsK_alpha"/>
</dbReference>
<dbReference type="KEGG" id="fro:AALO17_10360"/>
<dbReference type="Pfam" id="PF01580">
    <property type="entry name" value="FtsK_SpoIIIE"/>
    <property type="match status" value="1"/>
</dbReference>
<dbReference type="PROSITE" id="PS50901">
    <property type="entry name" value="FTSK"/>
    <property type="match status" value="1"/>
</dbReference>
<evidence type="ECO:0000256" key="2">
    <source>
        <dbReference type="ARBA" id="ARBA00022741"/>
    </source>
</evidence>
<feature type="compositionally biased region" description="Basic and acidic residues" evidence="6">
    <location>
        <begin position="370"/>
        <end position="379"/>
    </location>
</feature>
<evidence type="ECO:0000259" key="8">
    <source>
        <dbReference type="PROSITE" id="PS50901"/>
    </source>
</evidence>
<dbReference type="Gene3D" id="1.10.10.10">
    <property type="entry name" value="Winged helix-like DNA-binding domain superfamily/Winged helix DNA-binding domain"/>
    <property type="match status" value="1"/>
</dbReference>
<dbReference type="InterPro" id="IPR003593">
    <property type="entry name" value="AAA+_ATPase"/>
</dbReference>
<dbReference type="SMART" id="SM00382">
    <property type="entry name" value="AAA"/>
    <property type="match status" value="1"/>
</dbReference>
<keyword evidence="3 5" id="KW-0067">ATP-binding</keyword>
<dbReference type="Gene3D" id="3.30.980.40">
    <property type="match status" value="1"/>
</dbReference>
<dbReference type="CDD" id="cd01127">
    <property type="entry name" value="TrwB_TraG_TraD_VirD4"/>
    <property type="match status" value="1"/>
</dbReference>
<evidence type="ECO:0000313" key="9">
    <source>
        <dbReference type="EMBL" id="AMK54170.1"/>
    </source>
</evidence>
<feature type="region of interest" description="Disordered" evidence="6">
    <location>
        <begin position="330"/>
        <end position="402"/>
    </location>
</feature>
<dbReference type="RefSeq" id="WP_236940511.1">
    <property type="nucleotide sequence ID" value="NZ_CP011391.1"/>
</dbReference>
<dbReference type="InterPro" id="IPR050206">
    <property type="entry name" value="FtsK/SpoIIIE/SftA"/>
</dbReference>
<dbReference type="GO" id="GO:0003677">
    <property type="term" value="F:DNA binding"/>
    <property type="evidence" value="ECO:0007669"/>
    <property type="project" value="UniProtKB-KW"/>
</dbReference>
<dbReference type="PANTHER" id="PTHR22683:SF41">
    <property type="entry name" value="DNA TRANSLOCASE FTSK"/>
    <property type="match status" value="1"/>
</dbReference>
<name>A0A140DU43_9FIRM</name>
<dbReference type="Pfam" id="PF09397">
    <property type="entry name" value="FtsK_gamma"/>
    <property type="match status" value="1"/>
</dbReference>
<dbReference type="InterPro" id="IPR036388">
    <property type="entry name" value="WH-like_DNA-bd_sf"/>
</dbReference>
<feature type="transmembrane region" description="Helical" evidence="7">
    <location>
        <begin position="119"/>
        <end position="138"/>
    </location>
</feature>
<dbReference type="GO" id="GO:0005524">
    <property type="term" value="F:ATP binding"/>
    <property type="evidence" value="ECO:0007669"/>
    <property type="project" value="UniProtKB-UniRule"/>
</dbReference>
<feature type="transmembrane region" description="Helical" evidence="7">
    <location>
        <begin position="150"/>
        <end position="175"/>
    </location>
</feature>
<dbReference type="GO" id="GO:0016020">
    <property type="term" value="C:membrane"/>
    <property type="evidence" value="ECO:0007669"/>
    <property type="project" value="UniProtKB-SubCell"/>
</dbReference>
<keyword evidence="7" id="KW-0812">Transmembrane</keyword>
<dbReference type="Proteomes" id="UP000069771">
    <property type="component" value="Chromosome"/>
</dbReference>
<evidence type="ECO:0000256" key="3">
    <source>
        <dbReference type="ARBA" id="ARBA00022840"/>
    </source>
</evidence>
<dbReference type="InterPro" id="IPR036259">
    <property type="entry name" value="MFS_trans_sf"/>
</dbReference>
<feature type="region of interest" description="Disordered" evidence="6">
    <location>
        <begin position="1"/>
        <end position="43"/>
    </location>
</feature>
<evidence type="ECO:0000256" key="4">
    <source>
        <dbReference type="ARBA" id="ARBA00023125"/>
    </source>
</evidence>
<feature type="compositionally biased region" description="Basic and acidic residues" evidence="6">
    <location>
        <begin position="342"/>
        <end position="362"/>
    </location>
</feature>
<feature type="compositionally biased region" description="Polar residues" evidence="6">
    <location>
        <begin position="30"/>
        <end position="43"/>
    </location>
</feature>
<dbReference type="InterPro" id="IPR018541">
    <property type="entry name" value="Ftsk_gamma"/>
</dbReference>
<dbReference type="SUPFAM" id="SSF103473">
    <property type="entry name" value="MFS general substrate transporter"/>
    <property type="match status" value="1"/>
</dbReference>
<dbReference type="SMART" id="SM00843">
    <property type="entry name" value="Ftsk_gamma"/>
    <property type="match status" value="1"/>
</dbReference>
<feature type="region of interest" description="Disordered" evidence="6">
    <location>
        <begin position="865"/>
        <end position="886"/>
    </location>
</feature>
<feature type="domain" description="FtsK" evidence="8">
    <location>
        <begin position="532"/>
        <end position="738"/>
    </location>
</feature>
<dbReference type="PANTHER" id="PTHR22683">
    <property type="entry name" value="SPORULATION PROTEIN RELATED"/>
    <property type="match status" value="1"/>
</dbReference>
<feature type="binding site" evidence="5">
    <location>
        <begin position="562"/>
        <end position="569"/>
    </location>
    <ligand>
        <name>ATP</name>
        <dbReference type="ChEBI" id="CHEBI:30616"/>
    </ligand>
</feature>
<keyword evidence="7" id="KW-1133">Transmembrane helix</keyword>
<dbReference type="InterPro" id="IPR027417">
    <property type="entry name" value="P-loop_NTPase"/>
</dbReference>
<feature type="transmembrane region" description="Helical" evidence="7">
    <location>
        <begin position="90"/>
        <end position="107"/>
    </location>
</feature>
<feature type="transmembrane region" description="Helical" evidence="7">
    <location>
        <begin position="52"/>
        <end position="70"/>
    </location>
</feature>
<evidence type="ECO:0000256" key="7">
    <source>
        <dbReference type="SAM" id="Phobius"/>
    </source>
</evidence>
<protein>
    <submittedName>
        <fullName evidence="9">DNA translocase FtsK</fullName>
    </submittedName>
</protein>
<comment type="similarity">
    <text evidence="1">Belongs to the FtsK/SpoIIIE/SftA family.</text>
</comment>
<keyword evidence="4" id="KW-0238">DNA-binding</keyword>
<evidence type="ECO:0000256" key="1">
    <source>
        <dbReference type="ARBA" id="ARBA00006474"/>
    </source>
</evidence>
<dbReference type="AlphaFoldDB" id="A0A140DU43"/>
<evidence type="ECO:0000256" key="6">
    <source>
        <dbReference type="SAM" id="MobiDB-lite"/>
    </source>
</evidence>
<reference evidence="9 10" key="1">
    <citation type="journal article" date="2016" name="Gut Pathog.">
        <title>Whole genome sequencing of "Faecalibaculum rodentium" ALO17, isolated from C57BL/6J laboratory mouse feces.</title>
        <authorList>
            <person name="Lim S."/>
            <person name="Chang D.H."/>
            <person name="Ahn S."/>
            <person name="Kim B.C."/>
        </authorList>
    </citation>
    <scope>NUCLEOTIDE SEQUENCE [LARGE SCALE GENOMIC DNA]</scope>
    <source>
        <strain evidence="9 10">Alo17</strain>
    </source>
</reference>
<accession>A0A140DU43</accession>
<dbReference type="GeneID" id="78479256"/>
<dbReference type="SUPFAM" id="SSF46785">
    <property type="entry name" value="Winged helix' DNA-binding domain"/>
    <property type="match status" value="1"/>
</dbReference>
<evidence type="ECO:0000256" key="5">
    <source>
        <dbReference type="PROSITE-ProRule" id="PRU00289"/>
    </source>
</evidence>
<evidence type="ECO:0000313" key="10">
    <source>
        <dbReference type="Proteomes" id="UP000069771"/>
    </source>
</evidence>
<gene>
    <name evidence="9" type="ORF">AALO17_10360</name>
</gene>
<sequence length="886" mass="95875">MAAKKKPAAANRKRKSASGTSRKPAGSRRSAASKTTAKKQTSGSASMIRSPLFRLGILAVVMAVSVMALFHLGRAGTLLFQAGVWCSGQLSWVLWTAGIVLPGWLFWTGHRDPMPRRFWIGLGCLASGLALFFTALSVQDARMVWQPLQVLFQTGGAILQGTASSAGGLLGSLLYGLSAGLFSRTGAFVASALLVFLSAIPLLYDPPEKLKGSLEKRRSQRAAFRAAMAEDATLADPGRTVPWQEDTDDGMRARPGSLDGRRPRRRGMLGMLSVDDVQSGRGSRTETEQKAAGKKRTLSVPIVEAGRMLDVIDDQEPQLYTGIDIRAEDVAAGSGSPQDSVSARKEEVRSGRKKAEVSRVREAVSAPKPAGEKTEEKKPSPVRTVARGKEETASPSQLPDGAAGYAGYTIPKLSLLDPVARRGKGSANRSYAREQGEKLIRILREFNVEASLTAIHIGPSVTRFEVRPDMGVRVSRISNLQNDIQMALGATDIRIEAPIPGKSAVGIEIPNAEKTAVQMKELMAAVPEDLKGQKLLFALGKDLQGDNIFGRLDRMPHLLIAGATGSGKSVCVNSIICSLLMRTQPDDVKLILVDPKKVEFTPYAEVPHLLAPVITDSELANKALKVVVEMMDHRYDLFGLCGVRNITAYNAYLETHPEEHLKPLPRIVVIIDELADLMLAGAKEVEQSIQRITQLARAAGIHLIVATQRPSVDVITGVIKANIPSRIAFAVSSAVDSRTILDQTGAERLLGYGDMLYLPNGETSATRVQGVFIKDEEVNRVSDYVKTQGRPQYDDAFITLRDLQSQGGQVSPEAADPLYNDVKRFVVQTRKASTSLIQRRFSIGYARAARLMDVLEVNGIIGPSRGSKPREVLVEQNTEDSKGPDA</sequence>
<keyword evidence="7" id="KW-0472">Membrane</keyword>
<dbReference type="InterPro" id="IPR002543">
    <property type="entry name" value="FtsK_dom"/>
</dbReference>
<feature type="region of interest" description="Disordered" evidence="6">
    <location>
        <begin position="235"/>
        <end position="296"/>
    </location>
</feature>
<dbReference type="Gene3D" id="3.40.50.300">
    <property type="entry name" value="P-loop containing nucleotide triphosphate hydrolases"/>
    <property type="match status" value="1"/>
</dbReference>
<keyword evidence="2 5" id="KW-0547">Nucleotide-binding</keyword>
<feature type="compositionally biased region" description="Basic residues" evidence="6">
    <location>
        <begin position="1"/>
        <end position="16"/>
    </location>
</feature>
<keyword evidence="10" id="KW-1185">Reference proteome</keyword>
<dbReference type="Pfam" id="PF17854">
    <property type="entry name" value="FtsK_alpha"/>
    <property type="match status" value="1"/>
</dbReference>
<organism evidence="9 10">
    <name type="scientific">Faecalibaculum rodentium</name>
    <dbReference type="NCBI Taxonomy" id="1702221"/>
    <lineage>
        <taxon>Bacteria</taxon>
        <taxon>Bacillati</taxon>
        <taxon>Bacillota</taxon>
        <taxon>Erysipelotrichia</taxon>
        <taxon>Erysipelotrichales</taxon>
        <taxon>Erysipelotrichaceae</taxon>
        <taxon>Faecalibaculum</taxon>
    </lineage>
</organism>
<dbReference type="STRING" id="1702221.AALO17_10360"/>